<dbReference type="Pfam" id="PF13426">
    <property type="entry name" value="PAS_9"/>
    <property type="match status" value="1"/>
</dbReference>
<accession>A0A9P6B330</accession>
<evidence type="ECO:0000256" key="3">
    <source>
        <dbReference type="ARBA" id="ARBA00022991"/>
    </source>
</evidence>
<dbReference type="SUPFAM" id="SSF55785">
    <property type="entry name" value="PYP-like sensor domain (PAS domain)"/>
    <property type="match status" value="1"/>
</dbReference>
<keyword evidence="1" id="KW-0285">Flavoprotein</keyword>
<gene>
    <name evidence="6" type="ORF">BS47DRAFT_1327177</name>
</gene>
<evidence type="ECO:0000256" key="2">
    <source>
        <dbReference type="ARBA" id="ARBA00022643"/>
    </source>
</evidence>
<keyword evidence="3" id="KW-0157">Chromophore</keyword>
<dbReference type="Gene3D" id="3.30.450.20">
    <property type="entry name" value="PAS domain"/>
    <property type="match status" value="1"/>
</dbReference>
<dbReference type="EMBL" id="MU128937">
    <property type="protein sequence ID" value="KAF9516665.1"/>
    <property type="molecule type" value="Genomic_DNA"/>
</dbReference>
<dbReference type="PANTHER" id="PTHR47429">
    <property type="entry name" value="PROTEIN TWIN LOV 1"/>
    <property type="match status" value="1"/>
</dbReference>
<organism evidence="6 7">
    <name type="scientific">Hydnum rufescens UP504</name>
    <dbReference type="NCBI Taxonomy" id="1448309"/>
    <lineage>
        <taxon>Eukaryota</taxon>
        <taxon>Fungi</taxon>
        <taxon>Dikarya</taxon>
        <taxon>Basidiomycota</taxon>
        <taxon>Agaricomycotina</taxon>
        <taxon>Agaricomycetes</taxon>
        <taxon>Cantharellales</taxon>
        <taxon>Hydnaceae</taxon>
        <taxon>Hydnum</taxon>
    </lineage>
</organism>
<evidence type="ECO:0000259" key="5">
    <source>
        <dbReference type="PROSITE" id="PS50112"/>
    </source>
</evidence>
<comment type="caution">
    <text evidence="6">The sequence shown here is derived from an EMBL/GenBank/DDBJ whole genome shotgun (WGS) entry which is preliminary data.</text>
</comment>
<dbReference type="InterPro" id="IPR035965">
    <property type="entry name" value="PAS-like_dom_sf"/>
</dbReference>
<evidence type="ECO:0000313" key="6">
    <source>
        <dbReference type="EMBL" id="KAF9516665.1"/>
    </source>
</evidence>
<dbReference type="Proteomes" id="UP000886523">
    <property type="component" value="Unassembled WGS sequence"/>
</dbReference>
<protein>
    <recommendedName>
        <fullName evidence="5">PAS domain-containing protein</fullName>
    </recommendedName>
</protein>
<dbReference type="InterPro" id="IPR000014">
    <property type="entry name" value="PAS"/>
</dbReference>
<dbReference type="PROSITE" id="PS50112">
    <property type="entry name" value="PAS"/>
    <property type="match status" value="1"/>
</dbReference>
<keyword evidence="2" id="KW-0288">FMN</keyword>
<name>A0A9P6B330_9AGAM</name>
<dbReference type="GO" id="GO:0005634">
    <property type="term" value="C:nucleus"/>
    <property type="evidence" value="ECO:0007669"/>
    <property type="project" value="TreeGrafter"/>
</dbReference>
<evidence type="ECO:0000256" key="1">
    <source>
        <dbReference type="ARBA" id="ARBA00022630"/>
    </source>
</evidence>
<evidence type="ECO:0000256" key="4">
    <source>
        <dbReference type="SAM" id="MobiDB-lite"/>
    </source>
</evidence>
<sequence length="249" mass="28469">MDHQTSRIHHIRLLLPVTLLWRDVDQWHRTSRLRERTRLMHSQATPSQFQMGAGSSNHSGLYSTTQFDTLSVLSRVYTRPNPKIELGPVDDSVSFVVVDGTKDDFPIVYCSQNFHKLTGYSREEIVGRNCRFLQYPPPDATGRHGGVTFPQQPHRSQAVEAFKRSLMLGQECQASLVNYRRDGEAFLNLISVVPIRWREECTGEQKEYYVGFQVDLNEALGGETQDHSRPRQPALDEPRGPGDETWAET</sequence>
<dbReference type="OrthoDB" id="447251at2759"/>
<feature type="region of interest" description="Disordered" evidence="4">
    <location>
        <begin position="220"/>
        <end position="249"/>
    </location>
</feature>
<keyword evidence="7" id="KW-1185">Reference proteome</keyword>
<feature type="compositionally biased region" description="Basic and acidic residues" evidence="4">
    <location>
        <begin position="224"/>
        <end position="242"/>
    </location>
</feature>
<dbReference type="CDD" id="cd00130">
    <property type="entry name" value="PAS"/>
    <property type="match status" value="1"/>
</dbReference>
<dbReference type="AlphaFoldDB" id="A0A9P6B330"/>
<dbReference type="PANTHER" id="PTHR47429:SF7">
    <property type="entry name" value="GATA-FACTOR"/>
    <property type="match status" value="1"/>
</dbReference>
<evidence type="ECO:0000313" key="7">
    <source>
        <dbReference type="Proteomes" id="UP000886523"/>
    </source>
</evidence>
<proteinExistence type="predicted"/>
<feature type="domain" description="PAS" evidence="5">
    <location>
        <begin position="107"/>
        <end position="139"/>
    </location>
</feature>
<reference evidence="6" key="1">
    <citation type="journal article" date="2020" name="Nat. Commun.">
        <title>Large-scale genome sequencing of mycorrhizal fungi provides insights into the early evolution of symbiotic traits.</title>
        <authorList>
            <person name="Miyauchi S."/>
            <person name="Kiss E."/>
            <person name="Kuo A."/>
            <person name="Drula E."/>
            <person name="Kohler A."/>
            <person name="Sanchez-Garcia M."/>
            <person name="Morin E."/>
            <person name="Andreopoulos B."/>
            <person name="Barry K.W."/>
            <person name="Bonito G."/>
            <person name="Buee M."/>
            <person name="Carver A."/>
            <person name="Chen C."/>
            <person name="Cichocki N."/>
            <person name="Clum A."/>
            <person name="Culley D."/>
            <person name="Crous P.W."/>
            <person name="Fauchery L."/>
            <person name="Girlanda M."/>
            <person name="Hayes R.D."/>
            <person name="Keri Z."/>
            <person name="LaButti K."/>
            <person name="Lipzen A."/>
            <person name="Lombard V."/>
            <person name="Magnuson J."/>
            <person name="Maillard F."/>
            <person name="Murat C."/>
            <person name="Nolan M."/>
            <person name="Ohm R.A."/>
            <person name="Pangilinan J."/>
            <person name="Pereira M.F."/>
            <person name="Perotto S."/>
            <person name="Peter M."/>
            <person name="Pfister S."/>
            <person name="Riley R."/>
            <person name="Sitrit Y."/>
            <person name="Stielow J.B."/>
            <person name="Szollosi G."/>
            <person name="Zifcakova L."/>
            <person name="Stursova M."/>
            <person name="Spatafora J.W."/>
            <person name="Tedersoo L."/>
            <person name="Vaario L.M."/>
            <person name="Yamada A."/>
            <person name="Yan M."/>
            <person name="Wang P."/>
            <person name="Xu J."/>
            <person name="Bruns T."/>
            <person name="Baldrian P."/>
            <person name="Vilgalys R."/>
            <person name="Dunand C."/>
            <person name="Henrissat B."/>
            <person name="Grigoriev I.V."/>
            <person name="Hibbett D."/>
            <person name="Nagy L.G."/>
            <person name="Martin F.M."/>
        </authorList>
    </citation>
    <scope>NUCLEOTIDE SEQUENCE</scope>
    <source>
        <strain evidence="6">UP504</strain>
    </source>
</reference>